<feature type="compositionally biased region" description="Low complexity" evidence="1">
    <location>
        <begin position="89"/>
        <end position="100"/>
    </location>
</feature>
<proteinExistence type="predicted"/>
<name>A0AAW1V4D1_9CUCU</name>
<protein>
    <submittedName>
        <fullName evidence="2">Uncharacterized protein</fullName>
    </submittedName>
</protein>
<feature type="region of interest" description="Disordered" evidence="1">
    <location>
        <begin position="71"/>
        <end position="102"/>
    </location>
</feature>
<dbReference type="Proteomes" id="UP001431783">
    <property type="component" value="Unassembled WGS sequence"/>
</dbReference>
<dbReference type="EMBL" id="JARQZJ010000119">
    <property type="protein sequence ID" value="KAK9887658.1"/>
    <property type="molecule type" value="Genomic_DNA"/>
</dbReference>
<sequence length="196" mass="22556">MSIRSHGSGRKCRLFFVWKKCVPDTCDASVGYHPRPCYSNFNSIKSKYKQAVQSSEIHNDAMDVDDAFSRELNESSSKDDNEENDNTYSEVESSNVSSKSDNPIDKVQSCIICGKRYKRVNYRHLALSSTTNYDSFEQIKKYATKWNDVVLLNNIDLCETRECPIMYHGHCKASYNVNSKTKLKEKSSAWHVTRNH</sequence>
<organism evidence="2 3">
    <name type="scientific">Henosepilachna vigintioctopunctata</name>
    <dbReference type="NCBI Taxonomy" id="420089"/>
    <lineage>
        <taxon>Eukaryota</taxon>
        <taxon>Metazoa</taxon>
        <taxon>Ecdysozoa</taxon>
        <taxon>Arthropoda</taxon>
        <taxon>Hexapoda</taxon>
        <taxon>Insecta</taxon>
        <taxon>Pterygota</taxon>
        <taxon>Neoptera</taxon>
        <taxon>Endopterygota</taxon>
        <taxon>Coleoptera</taxon>
        <taxon>Polyphaga</taxon>
        <taxon>Cucujiformia</taxon>
        <taxon>Coccinelloidea</taxon>
        <taxon>Coccinellidae</taxon>
        <taxon>Epilachninae</taxon>
        <taxon>Epilachnini</taxon>
        <taxon>Henosepilachna</taxon>
    </lineage>
</organism>
<reference evidence="2 3" key="1">
    <citation type="submission" date="2023-03" db="EMBL/GenBank/DDBJ databases">
        <title>Genome insight into feeding habits of ladybird beetles.</title>
        <authorList>
            <person name="Li H.-S."/>
            <person name="Huang Y.-H."/>
            <person name="Pang H."/>
        </authorList>
    </citation>
    <scope>NUCLEOTIDE SEQUENCE [LARGE SCALE GENOMIC DNA]</scope>
    <source>
        <strain evidence="2">SYSU_2023b</strain>
        <tissue evidence="2">Whole body</tissue>
    </source>
</reference>
<accession>A0AAW1V4D1</accession>
<gene>
    <name evidence="2" type="ORF">WA026_023779</name>
</gene>
<keyword evidence="3" id="KW-1185">Reference proteome</keyword>
<evidence type="ECO:0000313" key="3">
    <source>
        <dbReference type="Proteomes" id="UP001431783"/>
    </source>
</evidence>
<evidence type="ECO:0000313" key="2">
    <source>
        <dbReference type="EMBL" id="KAK9887658.1"/>
    </source>
</evidence>
<evidence type="ECO:0000256" key="1">
    <source>
        <dbReference type="SAM" id="MobiDB-lite"/>
    </source>
</evidence>
<comment type="caution">
    <text evidence="2">The sequence shown here is derived from an EMBL/GenBank/DDBJ whole genome shotgun (WGS) entry which is preliminary data.</text>
</comment>
<dbReference type="AlphaFoldDB" id="A0AAW1V4D1"/>